<feature type="chain" id="PRO_5016793640" description="OmpH family outer membrane protein" evidence="1">
    <location>
        <begin position="27"/>
        <end position="146"/>
    </location>
</feature>
<keyword evidence="1" id="KW-0732">Signal</keyword>
<comment type="caution">
    <text evidence="2">The sequence shown here is derived from an EMBL/GenBank/DDBJ whole genome shotgun (WGS) entry which is preliminary data.</text>
</comment>
<organism evidence="2 3">
    <name type="scientific">Planococcus halotolerans</name>
    <dbReference type="NCBI Taxonomy" id="2233542"/>
    <lineage>
        <taxon>Bacteria</taxon>
        <taxon>Bacillati</taxon>
        <taxon>Bacillota</taxon>
        <taxon>Bacilli</taxon>
        <taxon>Bacillales</taxon>
        <taxon>Caryophanaceae</taxon>
        <taxon>Planococcus</taxon>
    </lineage>
</organism>
<keyword evidence="3" id="KW-1185">Reference proteome</keyword>
<evidence type="ECO:0000313" key="3">
    <source>
        <dbReference type="Proteomes" id="UP000251002"/>
    </source>
</evidence>
<feature type="signal peptide" evidence="1">
    <location>
        <begin position="1"/>
        <end position="26"/>
    </location>
</feature>
<reference evidence="2 3" key="1">
    <citation type="submission" date="2018-06" db="EMBL/GenBank/DDBJ databases">
        <title>The draft genome sequences of strains SCU63 and S1.</title>
        <authorList>
            <person name="Gan L."/>
        </authorList>
    </citation>
    <scope>NUCLEOTIDE SEQUENCE [LARGE SCALE GENOMIC DNA]</scope>
    <source>
        <strain evidence="2 3">SCU63</strain>
    </source>
</reference>
<proteinExistence type="predicted"/>
<evidence type="ECO:0008006" key="4">
    <source>
        <dbReference type="Google" id="ProtNLM"/>
    </source>
</evidence>
<sequence>MLKKYSITALFSLLLIFAAYTGGGFAETTEPAMSPETATALAEVYKVNNEIYAEIAKVQVKAENMYADYLAEAAKTTDAQKKAEAWNKYDVKVEAEIADLSSKTQAMTLKGMEKATAAGLTVEMEWIQVQFADRVRMIDPIKVMDW</sequence>
<evidence type="ECO:0000313" key="2">
    <source>
        <dbReference type="EMBL" id="RAZ81027.1"/>
    </source>
</evidence>
<gene>
    <name evidence="2" type="ORF">DP120_01700</name>
</gene>
<dbReference type="AlphaFoldDB" id="A0A365L720"/>
<name>A0A365L720_9BACL</name>
<accession>A0A365L720</accession>
<protein>
    <recommendedName>
        <fullName evidence="4">OmpH family outer membrane protein</fullName>
    </recommendedName>
</protein>
<dbReference type="EMBL" id="QLZR01000001">
    <property type="protein sequence ID" value="RAZ81027.1"/>
    <property type="molecule type" value="Genomic_DNA"/>
</dbReference>
<dbReference type="RefSeq" id="WP_112221451.1">
    <property type="nucleotide sequence ID" value="NZ_CP047673.1"/>
</dbReference>
<dbReference type="Proteomes" id="UP000251002">
    <property type="component" value="Unassembled WGS sequence"/>
</dbReference>
<evidence type="ECO:0000256" key="1">
    <source>
        <dbReference type="SAM" id="SignalP"/>
    </source>
</evidence>